<gene>
    <name evidence="1" type="ORF">ACFQ3W_15630</name>
</gene>
<proteinExistence type="predicted"/>
<protein>
    <recommendedName>
        <fullName evidence="3">YD repeat-containing protein</fullName>
    </recommendedName>
</protein>
<dbReference type="Gene3D" id="2.180.10.10">
    <property type="entry name" value="RHS repeat-associated core"/>
    <property type="match status" value="1"/>
</dbReference>
<dbReference type="EMBL" id="JBHTLM010000011">
    <property type="protein sequence ID" value="MFD1177722.1"/>
    <property type="molecule type" value="Genomic_DNA"/>
</dbReference>
<dbReference type="RefSeq" id="WP_379320169.1">
    <property type="nucleotide sequence ID" value="NZ_JBHTLM010000011.1"/>
</dbReference>
<name>A0ABW3RZP5_9BACL</name>
<evidence type="ECO:0008006" key="3">
    <source>
        <dbReference type="Google" id="ProtNLM"/>
    </source>
</evidence>
<comment type="caution">
    <text evidence="1">The sequence shown here is derived from an EMBL/GenBank/DDBJ whole genome shotgun (WGS) entry which is preliminary data.</text>
</comment>
<accession>A0ABW3RZP5</accession>
<keyword evidence="2" id="KW-1185">Reference proteome</keyword>
<reference evidence="2" key="1">
    <citation type="journal article" date="2019" name="Int. J. Syst. Evol. Microbiol.">
        <title>The Global Catalogue of Microorganisms (GCM) 10K type strain sequencing project: providing services to taxonomists for standard genome sequencing and annotation.</title>
        <authorList>
            <consortium name="The Broad Institute Genomics Platform"/>
            <consortium name="The Broad Institute Genome Sequencing Center for Infectious Disease"/>
            <person name="Wu L."/>
            <person name="Ma J."/>
        </authorList>
    </citation>
    <scope>NUCLEOTIDE SEQUENCE [LARGE SCALE GENOMIC DNA]</scope>
    <source>
        <strain evidence="2">CCUG 59189</strain>
    </source>
</reference>
<evidence type="ECO:0000313" key="1">
    <source>
        <dbReference type="EMBL" id="MFD1177722.1"/>
    </source>
</evidence>
<dbReference type="Proteomes" id="UP001597262">
    <property type="component" value="Unassembled WGS sequence"/>
</dbReference>
<organism evidence="1 2">
    <name type="scientific">Paenibacillus puldeungensis</name>
    <dbReference type="NCBI Taxonomy" id="696536"/>
    <lineage>
        <taxon>Bacteria</taxon>
        <taxon>Bacillati</taxon>
        <taxon>Bacillota</taxon>
        <taxon>Bacilli</taxon>
        <taxon>Bacillales</taxon>
        <taxon>Paenibacillaceae</taxon>
        <taxon>Paenibacillus</taxon>
    </lineage>
</organism>
<sequence>MQPITHFTFDSLNRLTKVSGEDSKEISYSYKGDGLLYERVEGEKRTRYYYDEEAKLIAEANVTAGKPNLTYTYIYDLNGRLWSRVDQATGEVQYYQFNGHGDVVGLTDSQGKQG</sequence>
<evidence type="ECO:0000313" key="2">
    <source>
        <dbReference type="Proteomes" id="UP001597262"/>
    </source>
</evidence>